<accession>A0A1I7Y738</accession>
<sequence length="136" mass="15656">MGPQAGWYWIEITFEFVRSVANRLSLARATDRFVASLPSRNAKGSVATKRTCSRSSHINAGNWRASFINSKQHPIWAICSKHNKCFGAPSICFVKHKTNAKFKVIFLLTMVSDNFFRWNKVDCDLQHFFNCKKSRH</sequence>
<dbReference type="AlphaFoldDB" id="A0A1I7Y738"/>
<evidence type="ECO:0000313" key="2">
    <source>
        <dbReference type="WBParaSite" id="L893_g13410.t1"/>
    </source>
</evidence>
<evidence type="ECO:0000313" key="1">
    <source>
        <dbReference type="Proteomes" id="UP000095287"/>
    </source>
</evidence>
<dbReference type="Proteomes" id="UP000095287">
    <property type="component" value="Unplaced"/>
</dbReference>
<reference evidence="2" key="1">
    <citation type="submission" date="2016-11" db="UniProtKB">
        <authorList>
            <consortium name="WormBaseParasite"/>
        </authorList>
    </citation>
    <scope>IDENTIFICATION</scope>
</reference>
<protein>
    <submittedName>
        <fullName evidence="2">Secreted protein</fullName>
    </submittedName>
</protein>
<dbReference type="WBParaSite" id="L893_g13410.t1">
    <property type="protein sequence ID" value="L893_g13410.t1"/>
    <property type="gene ID" value="L893_g13410"/>
</dbReference>
<organism evidence="1 2">
    <name type="scientific">Steinernema glaseri</name>
    <dbReference type="NCBI Taxonomy" id="37863"/>
    <lineage>
        <taxon>Eukaryota</taxon>
        <taxon>Metazoa</taxon>
        <taxon>Ecdysozoa</taxon>
        <taxon>Nematoda</taxon>
        <taxon>Chromadorea</taxon>
        <taxon>Rhabditida</taxon>
        <taxon>Tylenchina</taxon>
        <taxon>Panagrolaimomorpha</taxon>
        <taxon>Strongyloidoidea</taxon>
        <taxon>Steinernematidae</taxon>
        <taxon>Steinernema</taxon>
    </lineage>
</organism>
<name>A0A1I7Y738_9BILA</name>
<proteinExistence type="predicted"/>
<keyword evidence="1" id="KW-1185">Reference proteome</keyword>